<keyword evidence="4 14" id="KW-0963">Cytoplasm</keyword>
<dbReference type="SUPFAM" id="SSF53623">
    <property type="entry name" value="MurD-like peptide ligases, catalytic domain"/>
    <property type="match status" value="1"/>
</dbReference>
<dbReference type="Pfam" id="PF01225">
    <property type="entry name" value="Mur_ligase"/>
    <property type="match status" value="1"/>
</dbReference>
<name>A0A5N1JEZ1_9BACT</name>
<keyword evidence="8 14" id="KW-0067">ATP-binding</keyword>
<evidence type="ECO:0000256" key="6">
    <source>
        <dbReference type="ARBA" id="ARBA00022618"/>
    </source>
</evidence>
<dbReference type="InterPro" id="IPR050061">
    <property type="entry name" value="MurCDEF_pg_biosynth"/>
</dbReference>
<comment type="subcellular location">
    <subcellularLocation>
        <location evidence="1 14">Cytoplasm</location>
    </subcellularLocation>
</comment>
<keyword evidence="5 14" id="KW-0436">Ligase</keyword>
<dbReference type="GO" id="GO:0005524">
    <property type="term" value="F:ATP binding"/>
    <property type="evidence" value="ECO:0007669"/>
    <property type="project" value="UniProtKB-UniRule"/>
</dbReference>
<evidence type="ECO:0000256" key="9">
    <source>
        <dbReference type="ARBA" id="ARBA00022960"/>
    </source>
</evidence>
<dbReference type="GO" id="GO:0051301">
    <property type="term" value="P:cell division"/>
    <property type="evidence" value="ECO:0007669"/>
    <property type="project" value="UniProtKB-KW"/>
</dbReference>
<keyword evidence="7 14" id="KW-0547">Nucleotide-binding</keyword>
<dbReference type="EC" id="6.3.2.8" evidence="3 14"/>
<dbReference type="HAMAP" id="MF_00046">
    <property type="entry name" value="MurC"/>
    <property type="match status" value="1"/>
</dbReference>
<feature type="domain" description="Mur ligase central" evidence="18">
    <location>
        <begin position="116"/>
        <end position="296"/>
    </location>
</feature>
<keyword evidence="15" id="KW-1133">Transmembrane helix</keyword>
<reference evidence="19 20" key="1">
    <citation type="submission" date="2019-09" db="EMBL/GenBank/DDBJ databases">
        <title>Genome Sequence of Larkinella sp MA1.</title>
        <authorList>
            <person name="Srinivasan S."/>
        </authorList>
    </citation>
    <scope>NUCLEOTIDE SEQUENCE [LARGE SCALE GENOMIC DNA]</scope>
    <source>
        <strain evidence="19 20">MA1</strain>
    </source>
</reference>
<dbReference type="InterPro" id="IPR000713">
    <property type="entry name" value="Mur_ligase_N"/>
</dbReference>
<dbReference type="GO" id="GO:0071555">
    <property type="term" value="P:cell wall organization"/>
    <property type="evidence" value="ECO:0007669"/>
    <property type="project" value="UniProtKB-KW"/>
</dbReference>
<sequence length="460" mass="50961">MNNIRYVYFLGIGGIGMSALARWFLVNGYEVAGYDRTATALTNALQQEGMAIHFEEDVEQIPAHFRENRDETLIIYTPAVPKTHQEYIYLTEHGFTLQKRSQVLGLLAGRMTTVAIAGTHGKTTTSSMVAHILKDSGVNCAAFLGGITQNYGTNFLLNEPTDDLSKVICVVEADEFDRSFLTLFPQVAIVTSTDADHLDIYGDHNAVLDSFSAFVGQIKPDGTLFMKRGLALADRTPATVYEYALDAGSFYSKNLRIENACFVFDIVYPQGVIENIALQMPGFHNVENAVAAAAAALQVGVAPEQIRQALGNYKGVKRRFEYILKSKNVIFIDDYAHHPAEVFAFLSSLKALYPERKVTAIFQPHLFSRTRDFADEFAKSLSLADRVILLDIYPARELPIEGVSADLIFKSILSENKVQCTKADLPDLLRNEPPELVATIGAGDIDQMIPVLRNLFETNQ</sequence>
<dbReference type="GO" id="GO:0009252">
    <property type="term" value="P:peptidoglycan biosynthetic process"/>
    <property type="evidence" value="ECO:0007669"/>
    <property type="project" value="UniProtKB-UniRule"/>
</dbReference>
<evidence type="ECO:0000256" key="13">
    <source>
        <dbReference type="ARBA" id="ARBA00047833"/>
    </source>
</evidence>
<dbReference type="GO" id="GO:0008360">
    <property type="term" value="P:regulation of cell shape"/>
    <property type="evidence" value="ECO:0007669"/>
    <property type="project" value="UniProtKB-KW"/>
</dbReference>
<proteinExistence type="inferred from homology"/>
<dbReference type="RefSeq" id="WP_150877262.1">
    <property type="nucleotide sequence ID" value="NZ_VTWS01000003.1"/>
</dbReference>
<dbReference type="InterPro" id="IPR036615">
    <property type="entry name" value="Mur_ligase_C_dom_sf"/>
</dbReference>
<dbReference type="Gene3D" id="3.40.50.720">
    <property type="entry name" value="NAD(P)-binding Rossmann-like Domain"/>
    <property type="match status" value="1"/>
</dbReference>
<accession>A0A5N1JEZ1</accession>
<keyword evidence="10 14" id="KW-0573">Peptidoglycan synthesis</keyword>
<dbReference type="SUPFAM" id="SSF51984">
    <property type="entry name" value="MurCD N-terminal domain"/>
    <property type="match status" value="1"/>
</dbReference>
<protein>
    <recommendedName>
        <fullName evidence="3 14">UDP-N-acetylmuramate--L-alanine ligase</fullName>
        <ecNumber evidence="3 14">6.3.2.8</ecNumber>
    </recommendedName>
    <alternativeName>
        <fullName evidence="14">UDP-N-acetylmuramoyl-L-alanine synthetase</fullName>
    </alternativeName>
</protein>
<evidence type="ECO:0000256" key="8">
    <source>
        <dbReference type="ARBA" id="ARBA00022840"/>
    </source>
</evidence>
<keyword evidence="15" id="KW-0472">Membrane</keyword>
<evidence type="ECO:0000256" key="3">
    <source>
        <dbReference type="ARBA" id="ARBA00012211"/>
    </source>
</evidence>
<dbReference type="SUPFAM" id="SSF53244">
    <property type="entry name" value="MurD-like peptide ligases, peptide-binding domain"/>
    <property type="match status" value="1"/>
</dbReference>
<feature type="binding site" evidence="14">
    <location>
        <begin position="118"/>
        <end position="124"/>
    </location>
    <ligand>
        <name>ATP</name>
        <dbReference type="ChEBI" id="CHEBI:30616"/>
    </ligand>
</feature>
<dbReference type="Pfam" id="PF08245">
    <property type="entry name" value="Mur_ligase_M"/>
    <property type="match status" value="1"/>
</dbReference>
<dbReference type="GO" id="GO:0005737">
    <property type="term" value="C:cytoplasm"/>
    <property type="evidence" value="ECO:0007669"/>
    <property type="project" value="UniProtKB-SubCell"/>
</dbReference>
<dbReference type="UniPathway" id="UPA00219"/>
<organism evidence="19 20">
    <name type="scientific">Larkinella humicola</name>
    <dbReference type="NCBI Taxonomy" id="2607654"/>
    <lineage>
        <taxon>Bacteria</taxon>
        <taxon>Pseudomonadati</taxon>
        <taxon>Bacteroidota</taxon>
        <taxon>Cytophagia</taxon>
        <taxon>Cytophagales</taxon>
        <taxon>Spirosomataceae</taxon>
        <taxon>Larkinella</taxon>
    </lineage>
</organism>
<dbReference type="AlphaFoldDB" id="A0A5N1JEZ1"/>
<evidence type="ECO:0000256" key="1">
    <source>
        <dbReference type="ARBA" id="ARBA00004496"/>
    </source>
</evidence>
<evidence type="ECO:0000256" key="2">
    <source>
        <dbReference type="ARBA" id="ARBA00004752"/>
    </source>
</evidence>
<feature type="transmembrane region" description="Helical" evidence="15">
    <location>
        <begin position="6"/>
        <end position="26"/>
    </location>
</feature>
<keyword evidence="9 14" id="KW-0133">Cell shape</keyword>
<dbReference type="NCBIfam" id="TIGR01082">
    <property type="entry name" value="murC"/>
    <property type="match status" value="1"/>
</dbReference>
<dbReference type="Pfam" id="PF02875">
    <property type="entry name" value="Mur_ligase_C"/>
    <property type="match status" value="1"/>
</dbReference>
<evidence type="ECO:0000256" key="15">
    <source>
        <dbReference type="SAM" id="Phobius"/>
    </source>
</evidence>
<comment type="similarity">
    <text evidence="14">Belongs to the MurCDEF family.</text>
</comment>
<evidence type="ECO:0000256" key="14">
    <source>
        <dbReference type="HAMAP-Rule" id="MF_00046"/>
    </source>
</evidence>
<keyword evidence="20" id="KW-1185">Reference proteome</keyword>
<dbReference type="Gene3D" id="3.40.1190.10">
    <property type="entry name" value="Mur-like, catalytic domain"/>
    <property type="match status" value="1"/>
</dbReference>
<evidence type="ECO:0000256" key="7">
    <source>
        <dbReference type="ARBA" id="ARBA00022741"/>
    </source>
</evidence>
<evidence type="ECO:0000313" key="20">
    <source>
        <dbReference type="Proteomes" id="UP000326344"/>
    </source>
</evidence>
<keyword evidence="6 14" id="KW-0132">Cell division</keyword>
<comment type="caution">
    <text evidence="19">The sequence shown here is derived from an EMBL/GenBank/DDBJ whole genome shotgun (WGS) entry which is preliminary data.</text>
</comment>
<dbReference type="PANTHER" id="PTHR43445:SF3">
    <property type="entry name" value="UDP-N-ACETYLMURAMATE--L-ALANINE LIGASE"/>
    <property type="match status" value="1"/>
</dbReference>
<evidence type="ECO:0000259" key="17">
    <source>
        <dbReference type="Pfam" id="PF02875"/>
    </source>
</evidence>
<comment type="pathway">
    <text evidence="2 14">Cell wall biogenesis; peptidoglycan biosynthesis.</text>
</comment>
<evidence type="ECO:0000256" key="4">
    <source>
        <dbReference type="ARBA" id="ARBA00022490"/>
    </source>
</evidence>
<feature type="domain" description="Mur ligase C-terminal" evidence="17">
    <location>
        <begin position="318"/>
        <end position="420"/>
    </location>
</feature>
<evidence type="ECO:0000256" key="10">
    <source>
        <dbReference type="ARBA" id="ARBA00022984"/>
    </source>
</evidence>
<dbReference type="GO" id="GO:0008763">
    <property type="term" value="F:UDP-N-acetylmuramate-L-alanine ligase activity"/>
    <property type="evidence" value="ECO:0007669"/>
    <property type="project" value="UniProtKB-UniRule"/>
</dbReference>
<keyword evidence="12 14" id="KW-0961">Cell wall biogenesis/degradation</keyword>
<dbReference type="Proteomes" id="UP000326344">
    <property type="component" value="Unassembled WGS sequence"/>
</dbReference>
<gene>
    <name evidence="14" type="primary">murC</name>
    <name evidence="19" type="ORF">F0P93_15145</name>
</gene>
<keyword evidence="11 14" id="KW-0131">Cell cycle</keyword>
<evidence type="ECO:0000256" key="11">
    <source>
        <dbReference type="ARBA" id="ARBA00023306"/>
    </source>
</evidence>
<evidence type="ECO:0000313" key="19">
    <source>
        <dbReference type="EMBL" id="KAA9353951.1"/>
    </source>
</evidence>
<dbReference type="Gene3D" id="3.90.190.20">
    <property type="entry name" value="Mur ligase, C-terminal domain"/>
    <property type="match status" value="1"/>
</dbReference>
<evidence type="ECO:0000256" key="5">
    <source>
        <dbReference type="ARBA" id="ARBA00022598"/>
    </source>
</evidence>
<dbReference type="EMBL" id="VTWS01000003">
    <property type="protein sequence ID" value="KAA9353951.1"/>
    <property type="molecule type" value="Genomic_DNA"/>
</dbReference>
<dbReference type="InterPro" id="IPR013221">
    <property type="entry name" value="Mur_ligase_cen"/>
</dbReference>
<evidence type="ECO:0000256" key="12">
    <source>
        <dbReference type="ARBA" id="ARBA00023316"/>
    </source>
</evidence>
<comment type="function">
    <text evidence="14">Cell wall formation.</text>
</comment>
<dbReference type="InterPro" id="IPR004101">
    <property type="entry name" value="Mur_ligase_C"/>
</dbReference>
<evidence type="ECO:0000259" key="16">
    <source>
        <dbReference type="Pfam" id="PF01225"/>
    </source>
</evidence>
<dbReference type="InterPro" id="IPR005758">
    <property type="entry name" value="UDP-N-AcMur_Ala_ligase_MurC"/>
</dbReference>
<dbReference type="PANTHER" id="PTHR43445">
    <property type="entry name" value="UDP-N-ACETYLMURAMATE--L-ALANINE LIGASE-RELATED"/>
    <property type="match status" value="1"/>
</dbReference>
<evidence type="ECO:0000259" key="18">
    <source>
        <dbReference type="Pfam" id="PF08245"/>
    </source>
</evidence>
<keyword evidence="15" id="KW-0812">Transmembrane</keyword>
<dbReference type="InterPro" id="IPR036565">
    <property type="entry name" value="Mur-like_cat_sf"/>
</dbReference>
<feature type="domain" description="Mur ligase N-terminal catalytic" evidence="16">
    <location>
        <begin position="7"/>
        <end position="109"/>
    </location>
</feature>
<comment type="catalytic activity">
    <reaction evidence="13 14">
        <text>UDP-N-acetyl-alpha-D-muramate + L-alanine + ATP = UDP-N-acetyl-alpha-D-muramoyl-L-alanine + ADP + phosphate + H(+)</text>
        <dbReference type="Rhea" id="RHEA:23372"/>
        <dbReference type="ChEBI" id="CHEBI:15378"/>
        <dbReference type="ChEBI" id="CHEBI:30616"/>
        <dbReference type="ChEBI" id="CHEBI:43474"/>
        <dbReference type="ChEBI" id="CHEBI:57972"/>
        <dbReference type="ChEBI" id="CHEBI:70757"/>
        <dbReference type="ChEBI" id="CHEBI:83898"/>
        <dbReference type="ChEBI" id="CHEBI:456216"/>
        <dbReference type="EC" id="6.3.2.8"/>
    </reaction>
</comment>